<dbReference type="NCBIfam" id="TIGR03172">
    <property type="entry name" value="selenium cofactor biosynthesis protein YqeC"/>
    <property type="match status" value="1"/>
</dbReference>
<reference evidence="1 2" key="1">
    <citation type="journal article" date="2017" name="ISME J.">
        <title>An acid-tolerant ammonia-oxidizing ?-proteobacterium from soil.</title>
        <authorList>
            <person name="Hayatsu M."/>
            <person name="Tago K."/>
            <person name="Uchiyama I."/>
            <person name="Toyoda A."/>
            <person name="Wang Y."/>
            <person name="Shimomura Y."/>
            <person name="Okubo T."/>
            <person name="Kurisu F."/>
            <person name="Hirono Y."/>
            <person name="Nonaka K."/>
            <person name="Akiyama H."/>
            <person name="Itoh T."/>
            <person name="Takami H."/>
        </authorList>
    </citation>
    <scope>NUCLEOTIDE SEQUENCE [LARGE SCALE GENOMIC DNA]</scope>
    <source>
        <strain evidence="1 2">TAO100</strain>
    </source>
</reference>
<protein>
    <submittedName>
        <fullName evidence="1">Anaerobic dehydrogenase cluster protein</fullName>
    </submittedName>
</protein>
<evidence type="ECO:0000313" key="2">
    <source>
        <dbReference type="Proteomes" id="UP000243679"/>
    </source>
</evidence>
<proteinExistence type="predicted"/>
<dbReference type="AlphaFoldDB" id="A0A1Q2SM82"/>
<dbReference type="KEGG" id="ntt:TAO_0885"/>
<sequence>MIVNKPSPLLDALEIKPSIGIVCLAGAGGKKTTLYRLATLYPGRVGITSTSAHITPFPDQISAYQVITHEKQLPMLIKTAANTRRLIAYAQPSARKGYLAGVPPTLVARIHQQAKFDISLVKADESYNHWIKAPIVEETIIPEEATIIIPILSVLAIGQPLTEKIAYQVRQIESIIKIKEGETLRPLHLARLLASAQNSLKKSHTAKIIPLINMIDNPIWEKQGIITAEIALSLTDCFDRVVLTCMSQINPSVITVRRS</sequence>
<dbReference type="OrthoDB" id="368187at2"/>
<accession>A0A1Q2SM82</accession>
<dbReference type="EMBL" id="AP014836">
    <property type="protein sequence ID" value="BAW80255.1"/>
    <property type="molecule type" value="Genomic_DNA"/>
</dbReference>
<organism evidence="1 2">
    <name type="scientific">Candidatus Nitrosoglobus terrae</name>
    <dbReference type="NCBI Taxonomy" id="1630141"/>
    <lineage>
        <taxon>Bacteria</taxon>
        <taxon>Pseudomonadati</taxon>
        <taxon>Pseudomonadota</taxon>
        <taxon>Gammaproteobacteria</taxon>
        <taxon>Chromatiales</taxon>
        <taxon>Chromatiaceae</taxon>
        <taxon>Candidatus Nitrosoglobus</taxon>
    </lineage>
</organism>
<name>A0A1Q2SM82_9GAMM</name>
<gene>
    <name evidence="1" type="ORF">TAO_0885</name>
</gene>
<evidence type="ECO:0000313" key="1">
    <source>
        <dbReference type="EMBL" id="BAW80255.1"/>
    </source>
</evidence>
<dbReference type="Pfam" id="PF19842">
    <property type="entry name" value="YqeC"/>
    <property type="match status" value="1"/>
</dbReference>
<dbReference type="InterPro" id="IPR017587">
    <property type="entry name" value="YqeC"/>
</dbReference>
<dbReference type="RefSeq" id="WP_096526820.1">
    <property type="nucleotide sequence ID" value="NZ_AP014836.1"/>
</dbReference>
<dbReference type="Proteomes" id="UP000243679">
    <property type="component" value="Chromosome"/>
</dbReference>
<keyword evidence="2" id="KW-1185">Reference proteome</keyword>